<dbReference type="PIRSF" id="PIRSF016323">
    <property type="entry name" value="tRNA_m1G_mtfrase_met"/>
    <property type="match status" value="1"/>
</dbReference>
<keyword evidence="8" id="KW-0175">Coiled coil</keyword>
<proteinExistence type="predicted"/>
<evidence type="ECO:0000256" key="8">
    <source>
        <dbReference type="SAM" id="Coils"/>
    </source>
</evidence>
<dbReference type="InterPro" id="IPR007356">
    <property type="entry name" value="tRNA_m1G_MeTrfase_euk"/>
</dbReference>
<dbReference type="GO" id="GO:0000049">
    <property type="term" value="F:tRNA binding"/>
    <property type="evidence" value="ECO:0007669"/>
    <property type="project" value="TreeGrafter"/>
</dbReference>
<feature type="active site" description="Proton acceptor" evidence="6">
    <location>
        <position position="189"/>
    </location>
</feature>
<dbReference type="AlphaFoldDB" id="A0A9P1N4Z8"/>
<feature type="binding site" evidence="7">
    <location>
        <position position="165"/>
    </location>
    <ligand>
        <name>S-adenosyl-L-methionine</name>
        <dbReference type="ChEBI" id="CHEBI:59789"/>
    </ligand>
</feature>
<gene>
    <name evidence="11" type="ORF">CAMP_LOCUS10669</name>
</gene>
<comment type="caution">
    <text evidence="11">The sequence shown here is derived from an EMBL/GenBank/DDBJ whole genome shotgun (WGS) entry which is preliminary data.</text>
</comment>
<dbReference type="GO" id="GO:0002939">
    <property type="term" value="P:tRNA N1-guanine methylation"/>
    <property type="evidence" value="ECO:0007669"/>
    <property type="project" value="TreeGrafter"/>
</dbReference>
<evidence type="ECO:0000313" key="11">
    <source>
        <dbReference type="EMBL" id="CAI5448032.1"/>
    </source>
</evidence>
<evidence type="ECO:0000256" key="9">
    <source>
        <dbReference type="SAM" id="MobiDB-lite"/>
    </source>
</evidence>
<feature type="compositionally biased region" description="Acidic residues" evidence="9">
    <location>
        <begin position="273"/>
        <end position="287"/>
    </location>
</feature>
<dbReference type="InterPro" id="IPR038459">
    <property type="entry name" value="MT_TRM10-typ_sf"/>
</dbReference>
<dbReference type="PANTHER" id="PTHR13563:SF13">
    <property type="entry name" value="TRNA METHYLTRANSFERASE 10 HOMOLOG A"/>
    <property type="match status" value="1"/>
</dbReference>
<comment type="catalytic activity">
    <reaction evidence="5">
        <text>guanosine(9) in tRNA + S-adenosyl-L-methionine = N(1)-methylguanosine(9) in tRNA + S-adenosyl-L-homocysteine + H(+)</text>
        <dbReference type="Rhea" id="RHEA:43156"/>
        <dbReference type="Rhea" id="RHEA-COMP:10367"/>
        <dbReference type="Rhea" id="RHEA-COMP:10368"/>
        <dbReference type="ChEBI" id="CHEBI:15378"/>
        <dbReference type="ChEBI" id="CHEBI:57856"/>
        <dbReference type="ChEBI" id="CHEBI:59789"/>
        <dbReference type="ChEBI" id="CHEBI:73542"/>
        <dbReference type="ChEBI" id="CHEBI:74269"/>
        <dbReference type="EC" id="2.1.1.221"/>
    </reaction>
</comment>
<evidence type="ECO:0000313" key="12">
    <source>
        <dbReference type="Proteomes" id="UP001152747"/>
    </source>
</evidence>
<feature type="binding site" evidence="7">
    <location>
        <position position="185"/>
    </location>
    <ligand>
        <name>S-adenosyl-L-methionine</name>
        <dbReference type="ChEBI" id="CHEBI:59789"/>
    </ligand>
</feature>
<evidence type="ECO:0000259" key="10">
    <source>
        <dbReference type="PROSITE" id="PS51675"/>
    </source>
</evidence>
<feature type="domain" description="SAM-dependent MTase TRM10-type" evidence="10">
    <location>
        <begin position="68"/>
        <end position="258"/>
    </location>
</feature>
<dbReference type="Gene3D" id="3.40.1280.30">
    <property type="match status" value="1"/>
</dbReference>
<evidence type="ECO:0000256" key="5">
    <source>
        <dbReference type="ARBA" id="ARBA00048434"/>
    </source>
</evidence>
<dbReference type="InterPro" id="IPR016653">
    <property type="entry name" value="TRM10/TRM10A"/>
</dbReference>
<evidence type="ECO:0000256" key="3">
    <source>
        <dbReference type="ARBA" id="ARBA00022679"/>
    </source>
</evidence>
<dbReference type="CDD" id="cd18101">
    <property type="entry name" value="Trm10euk_A"/>
    <property type="match status" value="1"/>
</dbReference>
<keyword evidence="3" id="KW-0808">Transferase</keyword>
<keyword evidence="4" id="KW-0949">S-adenosyl-L-methionine</keyword>
<name>A0A9P1N4Z8_9PELO</name>
<evidence type="ECO:0000256" key="4">
    <source>
        <dbReference type="ARBA" id="ARBA00022691"/>
    </source>
</evidence>
<dbReference type="PROSITE" id="PS51675">
    <property type="entry name" value="SAM_MT_TRM10"/>
    <property type="match status" value="1"/>
</dbReference>
<feature type="coiled-coil region" evidence="8">
    <location>
        <begin position="43"/>
        <end position="70"/>
    </location>
</feature>
<evidence type="ECO:0000256" key="2">
    <source>
        <dbReference type="ARBA" id="ARBA00022603"/>
    </source>
</evidence>
<dbReference type="PANTHER" id="PTHR13563">
    <property type="entry name" value="TRNA (GUANINE-9-) METHYLTRANSFERASE"/>
    <property type="match status" value="1"/>
</dbReference>
<evidence type="ECO:0000256" key="7">
    <source>
        <dbReference type="PIRSR" id="PIRSR016323-2"/>
    </source>
</evidence>
<organism evidence="11 12">
    <name type="scientific">Caenorhabditis angaria</name>
    <dbReference type="NCBI Taxonomy" id="860376"/>
    <lineage>
        <taxon>Eukaryota</taxon>
        <taxon>Metazoa</taxon>
        <taxon>Ecdysozoa</taxon>
        <taxon>Nematoda</taxon>
        <taxon>Chromadorea</taxon>
        <taxon>Rhabditida</taxon>
        <taxon>Rhabditina</taxon>
        <taxon>Rhabditomorpha</taxon>
        <taxon>Rhabditoidea</taxon>
        <taxon>Rhabditidae</taxon>
        <taxon>Peloderinae</taxon>
        <taxon>Caenorhabditis</taxon>
    </lineage>
</organism>
<dbReference type="FunFam" id="3.40.1280.30:FF:000001">
    <property type="entry name" value="tRNA methyltransferase 10 homolog A"/>
    <property type="match status" value="1"/>
</dbReference>
<feature type="region of interest" description="Disordered" evidence="9">
    <location>
        <begin position="1"/>
        <end position="25"/>
    </location>
</feature>
<evidence type="ECO:0000256" key="6">
    <source>
        <dbReference type="PIRSR" id="PIRSR016323-1"/>
    </source>
</evidence>
<feature type="binding site" evidence="7">
    <location>
        <position position="197"/>
    </location>
    <ligand>
        <name>S-adenosyl-L-methionine</name>
        <dbReference type="ChEBI" id="CHEBI:59789"/>
    </ligand>
</feature>
<dbReference type="GO" id="GO:0005654">
    <property type="term" value="C:nucleoplasm"/>
    <property type="evidence" value="ECO:0007669"/>
    <property type="project" value="TreeGrafter"/>
</dbReference>
<dbReference type="EMBL" id="CANHGI010000004">
    <property type="protein sequence ID" value="CAI5448032.1"/>
    <property type="molecule type" value="Genomic_DNA"/>
</dbReference>
<feature type="binding site" evidence="7">
    <location>
        <position position="211"/>
    </location>
    <ligand>
        <name>S-adenosyl-L-methionine</name>
        <dbReference type="ChEBI" id="CHEBI:59789"/>
    </ligand>
</feature>
<accession>A0A9P1N4Z8</accession>
<dbReference type="InterPro" id="IPR028564">
    <property type="entry name" value="MT_TRM10-typ"/>
</dbReference>
<dbReference type="Proteomes" id="UP001152747">
    <property type="component" value="Unassembled WGS sequence"/>
</dbReference>
<sequence>MESATEVINDEPTQSETVEKVLSKNQQRKLRAKERYLEKRVVKRAEERAKRKAKREARKEAGEFELLKRKRPRKMCDSTSKQRIALDMSFDDLMSEKDQKRSVRQINWCYTANRHSAQPFQLHLVGFNGPSRKIYDNVEGAENQDVFCHDTKLEDTFKPEEIVYLSAESDNVLETLDDSKVYVIGGLVDHNFHKGLCHKLAVEKKFGHARLPIDEYVHLKTRRVLTINQVYEILVHFSTHGDWEKAFLSIVPGRKGMLTKAEAEAGNGTETMNENEEAEAEDVEEND</sequence>
<feature type="region of interest" description="Disordered" evidence="9">
    <location>
        <begin position="263"/>
        <end position="287"/>
    </location>
</feature>
<reference evidence="11" key="1">
    <citation type="submission" date="2022-11" db="EMBL/GenBank/DDBJ databases">
        <authorList>
            <person name="Kikuchi T."/>
        </authorList>
    </citation>
    <scope>NUCLEOTIDE SEQUENCE</scope>
    <source>
        <strain evidence="11">PS1010</strain>
    </source>
</reference>
<dbReference type="GO" id="GO:0052905">
    <property type="term" value="F:tRNA (guanosine(9)-N1)-methyltransferase activity"/>
    <property type="evidence" value="ECO:0007669"/>
    <property type="project" value="UniProtKB-EC"/>
</dbReference>
<protein>
    <recommendedName>
        <fullName evidence="1">tRNA (guanine(9)-N(1))-methyltransferase</fullName>
        <ecNumber evidence="1">2.1.1.221</ecNumber>
    </recommendedName>
</protein>
<evidence type="ECO:0000256" key="1">
    <source>
        <dbReference type="ARBA" id="ARBA00012797"/>
    </source>
</evidence>
<keyword evidence="12" id="KW-1185">Reference proteome</keyword>
<dbReference type="EC" id="2.1.1.221" evidence="1"/>
<dbReference type="OrthoDB" id="278300at2759"/>
<keyword evidence="2" id="KW-0489">Methyltransferase</keyword>